<protein>
    <submittedName>
        <fullName evidence="1">Protoporphyrinogen oxidase</fullName>
        <ecNumber evidence="1">1.3.3.4</ecNumber>
    </submittedName>
</protein>
<reference evidence="1" key="1">
    <citation type="submission" date="2024-03" db="EMBL/GenBank/DDBJ databases">
        <title>Whole genome sequecning of epiphytes from Marcgravia umbellata leaves.</title>
        <authorList>
            <person name="Kumar G."/>
            <person name="Savka M.A."/>
        </authorList>
    </citation>
    <scope>NUCLEOTIDE SEQUENCE</scope>
    <source>
        <strain evidence="1">RIT_BL5</strain>
    </source>
</reference>
<dbReference type="EC" id="1.3.3.4" evidence="1"/>
<proteinExistence type="predicted"/>
<sequence length="488" mass="52940">MAEQRNVVIIGGGLTGLSAAFYTRNFLREAGFEPIITVLEKGNTWGGKIETLHKEGFVIEKGPDSFLARKTAMVDLAKDLEIDHDLVTTNPDAKKTYLLHKGKLHEMPSGLVLGIPTQLKPFLASKLVSPAGKLRALMDYVLPPRRSKEDESLGDFIERRLGHEVLENVTEPLLAGIYAGDTRHLSLQSTFPQFGAVEREHGSLIRGMMTGRKPVETHTGTKKSMFLTFRQGLQSLIHALITELSGTVDLRPNTGAVSIVKQPQNGYTVELENGSAVAADFVVVTTPTFATSNLLSPHVNTAALDDIDYVSVANVVLAFDKKDIKTTFDGSGFLVPRKEGRTITACTWTSAKWLHTSADDKVLMRCYVGRAGEQEALKRDDAGLVELVRQDILDLMGIDAEPLFTEVTRLNNSMPQYPVGHKQQIADLREQMAKELPGVFIAGAGYDGVGLPDCIRQAKEISTQMAAIAAATKASVADEASAPAMSAG</sequence>
<organism evidence="1 2">
    <name type="scientific">Saccharibacillus sacchari</name>
    <dbReference type="NCBI Taxonomy" id="456493"/>
    <lineage>
        <taxon>Bacteria</taxon>
        <taxon>Bacillati</taxon>
        <taxon>Bacillota</taxon>
        <taxon>Bacilli</taxon>
        <taxon>Bacillales</taxon>
        <taxon>Paenibacillaceae</taxon>
        <taxon>Saccharibacillus</taxon>
    </lineage>
</organism>
<name>A0ACC6P9V7_9BACL</name>
<accession>A0ACC6P9V7</accession>
<gene>
    <name evidence="1" type="primary">hemG</name>
    <name evidence="1" type="ORF">WKI47_06985</name>
</gene>
<dbReference type="Proteomes" id="UP001380953">
    <property type="component" value="Unassembled WGS sequence"/>
</dbReference>
<keyword evidence="1" id="KW-0560">Oxidoreductase</keyword>
<keyword evidence="2" id="KW-1185">Reference proteome</keyword>
<dbReference type="EMBL" id="JBBKAR010000023">
    <property type="protein sequence ID" value="MEJ8303662.1"/>
    <property type="molecule type" value="Genomic_DNA"/>
</dbReference>
<evidence type="ECO:0000313" key="2">
    <source>
        <dbReference type="Proteomes" id="UP001380953"/>
    </source>
</evidence>
<comment type="caution">
    <text evidence="1">The sequence shown here is derived from an EMBL/GenBank/DDBJ whole genome shotgun (WGS) entry which is preliminary data.</text>
</comment>
<evidence type="ECO:0000313" key="1">
    <source>
        <dbReference type="EMBL" id="MEJ8303662.1"/>
    </source>
</evidence>